<gene>
    <name evidence="15" type="primary">Cenpj_0</name>
    <name evidence="15" type="ORF">GTO95_0006999</name>
</gene>
<dbReference type="AlphaFoldDB" id="A0A8J7TGG8"/>
<evidence type="ECO:0000256" key="3">
    <source>
        <dbReference type="ARBA" id="ARBA00022490"/>
    </source>
</evidence>
<feature type="coiled-coil region" evidence="11">
    <location>
        <begin position="109"/>
        <end position="152"/>
    </location>
</feature>
<evidence type="ECO:0000313" key="15">
    <source>
        <dbReference type="EMBL" id="MBN3322792.1"/>
    </source>
</evidence>
<dbReference type="GO" id="GO:0061511">
    <property type="term" value="P:centriole elongation"/>
    <property type="evidence" value="ECO:0007669"/>
    <property type="project" value="TreeGrafter"/>
</dbReference>
<feature type="domain" description="CENPJ tubulin-binding region" evidence="14">
    <location>
        <begin position="191"/>
        <end position="247"/>
    </location>
</feature>
<sequence>MSASAGLQPEPSFLARWMSCSPRAGVILDPPPALLSRAGRDGSPAAPGGDDSFSAQFLPLPVSRSSSCLSVDWLGPAGPEPGSAAPGPAARLSSPEELDTAGHRHSCPLMRQLEQLKEWQQQKQEQLKNQQMQQLRRLLEEQQRLVHMASAQQAPAGTASRPPSRAEGQAALAVTLHILFKCKLVADLGAHRPIKPGIGSRKQTFEELLEEQMRLEELRLGENQEEVKAQPKRTFLKRGEGLSRFTKGKAAPVKETSKTDAKTQPKTSCQRTVAPRSSQQPVQRKTAILSKESSSERLAGPPNRSQVVSLAKGSKAQNVLGSAAGHSAAVGPADLHRESKQPSVSGQALEAMAVKVQGKKAGEQEYSFELSFQRKLESWEKEKQKENLELDEFELLEQAADEISFSSNSSFVQRVLHLDRLDCRRRRLSSTPIKSPKAAKTGPERSAHNRAARSPPETGDTRTEQARSESVLKDLDEGPGDGNGECDEDSDLSWQSGSASEDMDDTLTRERAPRMGRARAGGHGCDSHVRYDKTSYEDGAVQRSDAGEAGCTGSGSPTAPAAPGPVVQDAFVFDDDDTWNDLEEDVNGNAALGNDAADRFSAGRSADKGLKRKVAAVKAAGSKPGGSPADSGPPLASDLMTRLFPALKPKPKPAPSREDDPVSMAPGHNPQSALLRERLVELETQIERFRAENSALASLRQERETALEKLRKEMAEFEQKKAEELARLEELKKEEMKKLQKERKVFEKYAAAARAIPDKKEREEMQALRQQAAALQEELQRREARWAGAQRRLRLQLDALGRENAALREEVGVLGRLRVQAWRKAEADAEGTAASGRRPKPTVTARNSPPLSSATKTARENSVVAESTGTEGVFSFLLGKLPVLYIINNSLRLYSPSLDTTLKALYCATTTSVQPHLDDAPIEKVLKSGIRVIVFPNGTQKEVMADGMSSVKVTFFNGDVKQILADQRVVYYYADAQTTHTTYPDGLEVLQFPNNQIEKHFPDGRKEITFPDQTIKNLYPDGQEESVFPDGTVIQVKLDGSKIIEFNNGQREVHTGEYKRREYPDGTVKTVYANGQQETKYPTGRVRIKDKDGNIVMDTKVDSEQALLSPHSQSILYS</sequence>
<dbReference type="InterPro" id="IPR058029">
    <property type="entry name" value="Tubulin-bd_CENPJ"/>
</dbReference>
<comment type="similarity">
    <text evidence="2">Belongs to the TCP10 family.</text>
</comment>
<evidence type="ECO:0000259" key="14">
    <source>
        <dbReference type="Pfam" id="PF25779"/>
    </source>
</evidence>
<evidence type="ECO:0000256" key="4">
    <source>
        <dbReference type="ARBA" id="ARBA00022553"/>
    </source>
</evidence>
<keyword evidence="11" id="KW-0175">Coiled coil</keyword>
<dbReference type="InterPro" id="IPR047002">
    <property type="entry name" value="Tcp10_C_sf"/>
</dbReference>
<dbReference type="PANTHER" id="PTHR10331">
    <property type="entry name" value="T COMPLEX PROTEIN 10"/>
    <property type="match status" value="1"/>
</dbReference>
<evidence type="ECO:0000256" key="12">
    <source>
        <dbReference type="SAM" id="MobiDB-lite"/>
    </source>
</evidence>
<feature type="region of interest" description="Disordered" evidence="12">
    <location>
        <begin position="79"/>
        <end position="102"/>
    </location>
</feature>
<feature type="region of interest" description="Disordered" evidence="12">
    <location>
        <begin position="544"/>
        <end position="565"/>
    </location>
</feature>
<feature type="compositionally biased region" description="Polar residues" evidence="12">
    <location>
        <begin position="844"/>
        <end position="856"/>
    </location>
</feature>
<comment type="caution">
    <text evidence="15">The sequence shown here is derived from an EMBL/GenBank/DDBJ whole genome shotgun (WGS) entry which is preliminary data.</text>
</comment>
<keyword evidence="16" id="KW-1185">Reference proteome</keyword>
<evidence type="ECO:0000259" key="13">
    <source>
        <dbReference type="Pfam" id="PF07202"/>
    </source>
</evidence>
<dbReference type="Gene3D" id="2.60.450.20">
    <property type="match status" value="1"/>
</dbReference>
<feature type="compositionally biased region" description="Polar residues" evidence="12">
    <location>
        <begin position="264"/>
        <end position="283"/>
    </location>
</feature>
<keyword evidence="6" id="KW-0206">Cytoskeleton</keyword>
<feature type="domain" description="Centromere protein J C-terminal" evidence="13">
    <location>
        <begin position="1058"/>
        <end position="1088"/>
    </location>
</feature>
<dbReference type="Proteomes" id="UP000736164">
    <property type="component" value="Unassembled WGS sequence"/>
</dbReference>
<evidence type="ECO:0000256" key="10">
    <source>
        <dbReference type="ARBA" id="ARBA00083148"/>
    </source>
</evidence>
<feature type="region of interest" description="Disordered" evidence="12">
    <location>
        <begin position="828"/>
        <end position="863"/>
    </location>
</feature>
<evidence type="ECO:0000256" key="6">
    <source>
        <dbReference type="ARBA" id="ARBA00023212"/>
    </source>
</evidence>
<keyword evidence="4" id="KW-0597">Phosphoprotein</keyword>
<accession>A0A8J7TGG8</accession>
<evidence type="ECO:0000256" key="1">
    <source>
        <dbReference type="ARBA" id="ARBA00004114"/>
    </source>
</evidence>
<feature type="compositionally biased region" description="Low complexity" evidence="12">
    <location>
        <begin position="79"/>
        <end position="90"/>
    </location>
</feature>
<feature type="region of interest" description="Disordered" evidence="12">
    <location>
        <begin position="618"/>
        <end position="637"/>
    </location>
</feature>
<proteinExistence type="inferred from homology"/>
<evidence type="ECO:0000256" key="5">
    <source>
        <dbReference type="ARBA" id="ARBA00022701"/>
    </source>
</evidence>
<feature type="compositionally biased region" description="Basic and acidic residues" evidence="12">
    <location>
        <begin position="459"/>
        <end position="476"/>
    </location>
</feature>
<evidence type="ECO:0000256" key="8">
    <source>
        <dbReference type="ARBA" id="ARBA00069791"/>
    </source>
</evidence>
<feature type="domain" description="Centromere protein J C-terminal" evidence="13">
    <location>
        <begin position="984"/>
        <end position="1012"/>
    </location>
</feature>
<feature type="coiled-coil region" evidence="11">
    <location>
        <begin position="672"/>
        <end position="810"/>
    </location>
</feature>
<protein>
    <recommendedName>
        <fullName evidence="8">Centrosomal P4.1-associated protein</fullName>
    </recommendedName>
    <alternativeName>
        <fullName evidence="9">Centromere protein J</fullName>
    </alternativeName>
    <alternativeName>
        <fullName evidence="10">Centrosome assembly and centriole elongation protein</fullName>
    </alternativeName>
</protein>
<evidence type="ECO:0000256" key="7">
    <source>
        <dbReference type="ARBA" id="ARBA00064598"/>
    </source>
</evidence>
<dbReference type="InterPro" id="IPR026581">
    <property type="entry name" value="TCP10L/CENPJ"/>
</dbReference>
<feature type="non-terminal residue" evidence="15">
    <location>
        <position position="1"/>
    </location>
</feature>
<keyword evidence="5" id="KW-0493">Microtubule</keyword>
<name>A0A8J7TGG8_ATRSP</name>
<feature type="domain" description="Centromere protein J C-terminal" evidence="13">
    <location>
        <begin position="922"/>
        <end position="943"/>
    </location>
</feature>
<feature type="region of interest" description="Disordered" evidence="12">
    <location>
        <begin position="29"/>
        <end position="57"/>
    </location>
</feature>
<organism evidence="15 16">
    <name type="scientific">Atractosteus spatula</name>
    <name type="common">Alligator gar</name>
    <name type="synonym">Lepisosteus spatula</name>
    <dbReference type="NCBI Taxonomy" id="7917"/>
    <lineage>
        <taxon>Eukaryota</taxon>
        <taxon>Metazoa</taxon>
        <taxon>Chordata</taxon>
        <taxon>Craniata</taxon>
        <taxon>Vertebrata</taxon>
        <taxon>Euteleostomi</taxon>
        <taxon>Actinopterygii</taxon>
        <taxon>Neopterygii</taxon>
        <taxon>Holostei</taxon>
        <taxon>Semionotiformes</taxon>
        <taxon>Lepisosteidae</taxon>
        <taxon>Atractosteus</taxon>
    </lineage>
</organism>
<feature type="compositionally biased region" description="Low complexity" evidence="12">
    <location>
        <begin position="554"/>
        <end position="565"/>
    </location>
</feature>
<dbReference type="GO" id="GO:0005874">
    <property type="term" value="C:microtubule"/>
    <property type="evidence" value="ECO:0007669"/>
    <property type="project" value="UniProtKB-KW"/>
</dbReference>
<feature type="region of interest" description="Disordered" evidence="12">
    <location>
        <begin position="224"/>
        <end position="343"/>
    </location>
</feature>
<feature type="non-terminal residue" evidence="15">
    <location>
        <position position="1118"/>
    </location>
</feature>
<dbReference type="FunFam" id="2.60.450.20:FF:000001">
    <property type="entry name" value="Centromere protein J"/>
    <property type="match status" value="1"/>
</dbReference>
<dbReference type="GO" id="GO:0005814">
    <property type="term" value="C:centriole"/>
    <property type="evidence" value="ECO:0007669"/>
    <property type="project" value="UniProtKB-SubCell"/>
</dbReference>
<evidence type="ECO:0000256" key="11">
    <source>
        <dbReference type="SAM" id="Coils"/>
    </source>
</evidence>
<feature type="region of interest" description="Disordered" evidence="12">
    <location>
        <begin position="427"/>
        <end position="530"/>
    </location>
</feature>
<keyword evidence="3" id="KW-0963">Cytoplasm</keyword>
<dbReference type="EMBL" id="JAAWVO010061725">
    <property type="protein sequence ID" value="MBN3322792.1"/>
    <property type="molecule type" value="Genomic_DNA"/>
</dbReference>
<feature type="domain" description="Centromere protein J C-terminal" evidence="13">
    <location>
        <begin position="1020"/>
        <end position="1054"/>
    </location>
</feature>
<dbReference type="GO" id="GO:1902117">
    <property type="term" value="P:positive regulation of organelle assembly"/>
    <property type="evidence" value="ECO:0007669"/>
    <property type="project" value="UniProtKB-ARBA"/>
</dbReference>
<feature type="region of interest" description="Disordered" evidence="12">
    <location>
        <begin position="646"/>
        <end position="672"/>
    </location>
</feature>
<dbReference type="Pfam" id="PF07202">
    <property type="entry name" value="Tcp10_C"/>
    <property type="match status" value="4"/>
</dbReference>
<dbReference type="GO" id="GO:0005813">
    <property type="term" value="C:centrosome"/>
    <property type="evidence" value="ECO:0007669"/>
    <property type="project" value="TreeGrafter"/>
</dbReference>
<dbReference type="GO" id="GO:0015631">
    <property type="term" value="F:tubulin binding"/>
    <property type="evidence" value="ECO:0007669"/>
    <property type="project" value="TreeGrafter"/>
</dbReference>
<evidence type="ECO:0000256" key="2">
    <source>
        <dbReference type="ARBA" id="ARBA00005627"/>
    </source>
</evidence>
<comment type="subunit">
    <text evidence="7">Forms homodimers. Associates with microtubules plus ends; binds to beta-tubulin subunits exposed on microtubule outer surface at its distal tip; also associates with microtubule lattice. Associated with the gamma-tubulin complex. Interacts with the head domain of EPB41. Interacts with LYST. Interacts with CEP152 (via C-terminus). Interacts with STIL. Forms a complex with STIL and SASS6.</text>
</comment>
<dbReference type="GO" id="GO:0060271">
    <property type="term" value="P:cilium assembly"/>
    <property type="evidence" value="ECO:0007669"/>
    <property type="project" value="TreeGrafter"/>
</dbReference>
<reference evidence="15" key="1">
    <citation type="journal article" date="2021" name="Cell">
        <title>Tracing the genetic footprints of vertebrate landing in non-teleost ray-finned fishes.</title>
        <authorList>
            <person name="Bi X."/>
            <person name="Wang K."/>
            <person name="Yang L."/>
            <person name="Pan H."/>
            <person name="Jiang H."/>
            <person name="Wei Q."/>
            <person name="Fang M."/>
            <person name="Yu H."/>
            <person name="Zhu C."/>
            <person name="Cai Y."/>
            <person name="He Y."/>
            <person name="Gan X."/>
            <person name="Zeng H."/>
            <person name="Yu D."/>
            <person name="Zhu Y."/>
            <person name="Jiang H."/>
            <person name="Qiu Q."/>
            <person name="Yang H."/>
            <person name="Zhang Y.E."/>
            <person name="Wang W."/>
            <person name="Zhu M."/>
            <person name="He S."/>
            <person name="Zhang G."/>
        </authorList>
    </citation>
    <scope>NUCLEOTIDE SEQUENCE</scope>
    <source>
        <strain evidence="15">Allg_001</strain>
    </source>
</reference>
<evidence type="ECO:0000313" key="16">
    <source>
        <dbReference type="Proteomes" id="UP000736164"/>
    </source>
</evidence>
<comment type="subcellular location">
    <subcellularLocation>
        <location evidence="1">Cytoplasm</location>
        <location evidence="1">Cytoskeleton</location>
        <location evidence="1">Microtubule organizing center</location>
        <location evidence="1">Centrosome</location>
        <location evidence="1">Centriole</location>
    </subcellularLocation>
</comment>
<evidence type="ECO:0000256" key="9">
    <source>
        <dbReference type="ARBA" id="ARBA00081769"/>
    </source>
</evidence>
<dbReference type="Pfam" id="PF25779">
    <property type="entry name" value="Tubulin-bind_CPAP"/>
    <property type="match status" value="1"/>
</dbReference>
<dbReference type="InterPro" id="IPR009852">
    <property type="entry name" value="CENPJ_C_dom"/>
</dbReference>
<dbReference type="PANTHER" id="PTHR10331:SF27">
    <property type="entry name" value="CENTROMERE PROTEIN J"/>
    <property type="match status" value="1"/>
</dbReference>